<dbReference type="Gene3D" id="2.60.40.10">
    <property type="entry name" value="Immunoglobulins"/>
    <property type="match status" value="2"/>
</dbReference>
<dbReference type="AlphaFoldDB" id="A0A8J4GDX7"/>
<reference evidence="4" key="1">
    <citation type="journal article" date="2021" name="Proc. Natl. Acad. Sci. U.S.A.">
        <title>Three genomes in the algal genus Volvox reveal the fate of a haploid sex-determining region after a transition to homothallism.</title>
        <authorList>
            <person name="Yamamoto K."/>
            <person name="Hamaji T."/>
            <person name="Kawai-Toyooka H."/>
            <person name="Matsuzaki R."/>
            <person name="Takahashi F."/>
            <person name="Nishimura Y."/>
            <person name="Kawachi M."/>
            <person name="Noguchi H."/>
            <person name="Minakuchi Y."/>
            <person name="Umen J.G."/>
            <person name="Toyoda A."/>
            <person name="Nozaki H."/>
        </authorList>
    </citation>
    <scope>NUCLEOTIDE SEQUENCE</scope>
    <source>
        <strain evidence="4">NIES-3785</strain>
    </source>
</reference>
<evidence type="ECO:0000256" key="1">
    <source>
        <dbReference type="ARBA" id="ARBA00022729"/>
    </source>
</evidence>
<dbReference type="InterPro" id="IPR052387">
    <property type="entry name" value="Fibrocystin"/>
</dbReference>
<evidence type="ECO:0000313" key="4">
    <source>
        <dbReference type="EMBL" id="GIM05164.1"/>
    </source>
</evidence>
<dbReference type="PANTHER" id="PTHR46769">
    <property type="entry name" value="POLYCYSTIC KIDNEY AND HEPATIC DISEASE 1 (AUTOSOMAL RECESSIVE)-LIKE 1"/>
    <property type="match status" value="1"/>
</dbReference>
<feature type="signal peptide" evidence="2">
    <location>
        <begin position="1"/>
        <end position="32"/>
    </location>
</feature>
<gene>
    <name evidence="4" type="ORF">Vretimale_9612</name>
</gene>
<name>A0A8J4GDX7_9CHLO</name>
<sequence>MTLRTCNWVQTMLAFRLALLACLAGIFQGAISQPVVNSIEPALGSLAGGTRLVIYGSNFGDMYTTSIIVYVGPYPCDIISHYSSNEVLTCETSPGSGGTYPVYVLVGNYDPVVFGSFTYSSDMTPTLKAILPEAGPPGSDVFIYGDRTWYLQYQDCLPEDWGDMNCIGSILFGDYLCRQDPADPDSDIIFPVYPRFGSYLYRIGCTMPAQDSTHTQPALGTAGTLNATIHFEASMRGGFPTALPSSYQYDVKGAPYQFQLYPEVTGVIPATGSNAGGTLLKVTGRGFPQLDLQLGDTINISVAGVPCAIVNSTYDTVFCVTGPKPATTASSIGGLYPAMRGIEYEFYSMPSGQWLNLPNLWKLNKTITVANSSASFATVLTGVWEGNEYSTPYYCSRSKAYFTAPRAGNY</sequence>
<dbReference type="PANTHER" id="PTHR46769:SF2">
    <property type="entry name" value="FIBROCYSTIN-L ISOFORM 2 PRECURSOR-RELATED"/>
    <property type="match status" value="1"/>
</dbReference>
<dbReference type="InterPro" id="IPR013783">
    <property type="entry name" value="Ig-like_fold"/>
</dbReference>
<dbReference type="EMBL" id="BNCQ01000018">
    <property type="protein sequence ID" value="GIM05164.1"/>
    <property type="molecule type" value="Genomic_DNA"/>
</dbReference>
<organism evidence="4 5">
    <name type="scientific">Volvox reticuliferus</name>
    <dbReference type="NCBI Taxonomy" id="1737510"/>
    <lineage>
        <taxon>Eukaryota</taxon>
        <taxon>Viridiplantae</taxon>
        <taxon>Chlorophyta</taxon>
        <taxon>core chlorophytes</taxon>
        <taxon>Chlorophyceae</taxon>
        <taxon>CS clade</taxon>
        <taxon>Chlamydomonadales</taxon>
        <taxon>Volvocaceae</taxon>
        <taxon>Volvox</taxon>
    </lineage>
</organism>
<evidence type="ECO:0000256" key="2">
    <source>
        <dbReference type="SAM" id="SignalP"/>
    </source>
</evidence>
<evidence type="ECO:0000313" key="5">
    <source>
        <dbReference type="Proteomes" id="UP000722791"/>
    </source>
</evidence>
<dbReference type="InterPro" id="IPR002909">
    <property type="entry name" value="IPT_dom"/>
</dbReference>
<dbReference type="InterPro" id="IPR014756">
    <property type="entry name" value="Ig_E-set"/>
</dbReference>
<feature type="domain" description="IPT/TIG" evidence="3">
    <location>
        <begin position="261"/>
        <end position="347"/>
    </location>
</feature>
<keyword evidence="1 2" id="KW-0732">Signal</keyword>
<dbReference type="Pfam" id="PF01833">
    <property type="entry name" value="TIG"/>
    <property type="match status" value="2"/>
</dbReference>
<feature type="domain" description="IPT/TIG" evidence="3">
    <location>
        <begin position="33"/>
        <end position="120"/>
    </location>
</feature>
<comment type="caution">
    <text evidence="4">The sequence shown here is derived from an EMBL/GenBank/DDBJ whole genome shotgun (WGS) entry which is preliminary data.</text>
</comment>
<accession>A0A8J4GDX7</accession>
<proteinExistence type="predicted"/>
<feature type="non-terminal residue" evidence="4">
    <location>
        <position position="1"/>
    </location>
</feature>
<dbReference type="SUPFAM" id="SSF81296">
    <property type="entry name" value="E set domains"/>
    <property type="match status" value="2"/>
</dbReference>
<dbReference type="SMART" id="SM00429">
    <property type="entry name" value="IPT"/>
    <property type="match status" value="2"/>
</dbReference>
<dbReference type="Proteomes" id="UP000722791">
    <property type="component" value="Unassembled WGS sequence"/>
</dbReference>
<dbReference type="CDD" id="cd00603">
    <property type="entry name" value="IPT_PCSR"/>
    <property type="match status" value="2"/>
</dbReference>
<evidence type="ECO:0000259" key="3">
    <source>
        <dbReference type="SMART" id="SM00429"/>
    </source>
</evidence>
<feature type="chain" id="PRO_5035262597" description="IPT/TIG domain-containing protein" evidence="2">
    <location>
        <begin position="33"/>
        <end position="410"/>
    </location>
</feature>
<protein>
    <recommendedName>
        <fullName evidence="3">IPT/TIG domain-containing protein</fullName>
    </recommendedName>
</protein>